<name>A0A1E3PJ99_9ASCO</name>
<feature type="domain" description="BHLH" evidence="2">
    <location>
        <begin position="564"/>
        <end position="617"/>
    </location>
</feature>
<evidence type="ECO:0000256" key="1">
    <source>
        <dbReference type="SAM" id="MobiDB-lite"/>
    </source>
</evidence>
<feature type="compositionally biased region" description="Polar residues" evidence="1">
    <location>
        <begin position="181"/>
        <end position="193"/>
    </location>
</feature>
<feature type="compositionally biased region" description="Basic and acidic residues" evidence="1">
    <location>
        <begin position="633"/>
        <end position="644"/>
    </location>
</feature>
<accession>A0A1E3PJ99</accession>
<evidence type="ECO:0000313" key="4">
    <source>
        <dbReference type="Proteomes" id="UP000095009"/>
    </source>
</evidence>
<dbReference type="Proteomes" id="UP000095009">
    <property type="component" value="Unassembled WGS sequence"/>
</dbReference>
<protein>
    <recommendedName>
        <fullName evidence="2">BHLH domain-containing protein</fullName>
    </recommendedName>
</protein>
<feature type="region of interest" description="Disordered" evidence="1">
    <location>
        <begin position="311"/>
        <end position="351"/>
    </location>
</feature>
<feature type="compositionally biased region" description="Polar residues" evidence="1">
    <location>
        <begin position="508"/>
        <end position="520"/>
    </location>
</feature>
<feature type="compositionally biased region" description="Low complexity" evidence="1">
    <location>
        <begin position="672"/>
        <end position="686"/>
    </location>
</feature>
<dbReference type="EMBL" id="KV454409">
    <property type="protein sequence ID" value="ODQ65509.1"/>
    <property type="molecule type" value="Genomic_DNA"/>
</dbReference>
<organism evidence="3 4">
    <name type="scientific">Nadsonia fulvescens var. elongata DSM 6958</name>
    <dbReference type="NCBI Taxonomy" id="857566"/>
    <lineage>
        <taxon>Eukaryota</taxon>
        <taxon>Fungi</taxon>
        <taxon>Dikarya</taxon>
        <taxon>Ascomycota</taxon>
        <taxon>Saccharomycotina</taxon>
        <taxon>Dipodascomycetes</taxon>
        <taxon>Dipodascales</taxon>
        <taxon>Dipodascales incertae sedis</taxon>
        <taxon>Nadsonia</taxon>
    </lineage>
</organism>
<reference evidence="3 4" key="1">
    <citation type="journal article" date="2016" name="Proc. Natl. Acad. Sci. U.S.A.">
        <title>Comparative genomics of biotechnologically important yeasts.</title>
        <authorList>
            <person name="Riley R."/>
            <person name="Haridas S."/>
            <person name="Wolfe K.H."/>
            <person name="Lopes M.R."/>
            <person name="Hittinger C.T."/>
            <person name="Goeker M."/>
            <person name="Salamov A.A."/>
            <person name="Wisecaver J.H."/>
            <person name="Long T.M."/>
            <person name="Calvey C.H."/>
            <person name="Aerts A.L."/>
            <person name="Barry K.W."/>
            <person name="Choi C."/>
            <person name="Clum A."/>
            <person name="Coughlan A.Y."/>
            <person name="Deshpande S."/>
            <person name="Douglass A.P."/>
            <person name="Hanson S.J."/>
            <person name="Klenk H.-P."/>
            <person name="LaButti K.M."/>
            <person name="Lapidus A."/>
            <person name="Lindquist E.A."/>
            <person name="Lipzen A.M."/>
            <person name="Meier-Kolthoff J.P."/>
            <person name="Ohm R.A."/>
            <person name="Otillar R.P."/>
            <person name="Pangilinan J.L."/>
            <person name="Peng Y."/>
            <person name="Rokas A."/>
            <person name="Rosa C.A."/>
            <person name="Scheuner C."/>
            <person name="Sibirny A.A."/>
            <person name="Slot J.C."/>
            <person name="Stielow J.B."/>
            <person name="Sun H."/>
            <person name="Kurtzman C.P."/>
            <person name="Blackwell M."/>
            <person name="Grigoriev I.V."/>
            <person name="Jeffries T.W."/>
        </authorList>
    </citation>
    <scope>NUCLEOTIDE SEQUENCE [LARGE SCALE GENOMIC DNA]</scope>
    <source>
        <strain evidence="3 4">DSM 6958</strain>
    </source>
</reference>
<keyword evidence="4" id="KW-1185">Reference proteome</keyword>
<feature type="region of interest" description="Disordered" evidence="1">
    <location>
        <begin position="249"/>
        <end position="290"/>
    </location>
</feature>
<dbReference type="SUPFAM" id="SSF47459">
    <property type="entry name" value="HLH, helix-loop-helix DNA-binding domain"/>
    <property type="match status" value="1"/>
</dbReference>
<evidence type="ECO:0000259" key="2">
    <source>
        <dbReference type="PROSITE" id="PS50888"/>
    </source>
</evidence>
<dbReference type="InterPro" id="IPR011598">
    <property type="entry name" value="bHLH_dom"/>
</dbReference>
<dbReference type="STRING" id="857566.A0A1E3PJ99"/>
<feature type="region of interest" description="Disordered" evidence="1">
    <location>
        <begin position="633"/>
        <end position="749"/>
    </location>
</feature>
<gene>
    <name evidence="3" type="ORF">NADFUDRAFT_82564</name>
</gene>
<dbReference type="OrthoDB" id="5344169at2759"/>
<feature type="compositionally biased region" description="Basic and acidic residues" evidence="1">
    <location>
        <begin position="724"/>
        <end position="749"/>
    </location>
</feature>
<feature type="region of interest" description="Disordered" evidence="1">
    <location>
        <begin position="439"/>
        <end position="525"/>
    </location>
</feature>
<feature type="compositionally biased region" description="Low complexity" evidence="1">
    <location>
        <begin position="194"/>
        <end position="207"/>
    </location>
</feature>
<evidence type="ECO:0000313" key="3">
    <source>
        <dbReference type="EMBL" id="ODQ65509.1"/>
    </source>
</evidence>
<dbReference type="InterPro" id="IPR036638">
    <property type="entry name" value="HLH_DNA-bd_sf"/>
</dbReference>
<feature type="region of interest" description="Disordered" evidence="1">
    <location>
        <begin position="181"/>
        <end position="214"/>
    </location>
</feature>
<feature type="compositionally biased region" description="Low complexity" evidence="1">
    <location>
        <begin position="70"/>
        <end position="90"/>
    </location>
</feature>
<feature type="compositionally biased region" description="Polar residues" evidence="1">
    <location>
        <begin position="311"/>
        <end position="324"/>
    </location>
</feature>
<feature type="compositionally biased region" description="Low complexity" evidence="1">
    <location>
        <begin position="460"/>
        <end position="489"/>
    </location>
</feature>
<dbReference type="Gene3D" id="4.10.280.10">
    <property type="entry name" value="Helix-loop-helix DNA-binding domain"/>
    <property type="match status" value="1"/>
</dbReference>
<feature type="compositionally biased region" description="Polar residues" evidence="1">
    <location>
        <begin position="699"/>
        <end position="708"/>
    </location>
</feature>
<dbReference type="PROSITE" id="PS50888">
    <property type="entry name" value="BHLH"/>
    <property type="match status" value="1"/>
</dbReference>
<proteinExistence type="predicted"/>
<feature type="region of interest" description="Disordered" evidence="1">
    <location>
        <begin position="45"/>
        <end position="94"/>
    </location>
</feature>
<dbReference type="SMART" id="SM00353">
    <property type="entry name" value="HLH"/>
    <property type="match status" value="1"/>
</dbReference>
<sequence length="749" mass="80193">MDLSLGPNFMEGDYFDPFLVSTVSAPASTALAAAPVSTVAPALFNKTTAGPMGPNKTISSSESMPLEGNSTLLTSVASSSSSSAPLAPHSNTRLNGELNQMDNFMTDLLFSYKFDEAHATSEGMAPGFSNTPQTFAHPLSGPSATTSVVSTSMADFPQSEPLEEYFTPLISPSVGPYDGNDSFSYGASNSRPMTGSTNTNSTGPSGPVSTQPMSQDFAMPASFFSPMPSPAIDTRPAFNSYMNPMSLPPAASPNATGMTPKLKSRKSTPSTTPTMGPVNPASGNKVAKPLSSMRSATLSNKRKIMAQSQILASHQSKDNTNNYNSVSSDSGTDRSSDSPVSMPPPPPKHRSLTEIGVVAEEDSIELASPSATPATPASLMNLGTDTSSSVLVNQGTDLALEHAIKATQNITQQQYHQQRHLQQQQQHSQQNELIPFQNQAPQQSQIQHNGYPNKSPFMVSPSIGPNSSINSHARSHSRSNSTSLTRRTSGPSVSPAIAPKISPKILPYSNNQQSHHQSMGHNHLPGQDYSTYLAQNSNYQTIMDGKHNQFGLNYPPSLNINLVSKRTNHKLAEQGRRNRINAALAELARLLPASPSQPAAGSKASTVELAIEYIQRIKGDNEALRHRVSWLEERERSTNMEKKSHQGSASQENESHHISPNAGPESSNKIFSSVAPSSSLSPTGSPTDKCVSEPPVQTLLVQKTILETNKSEGDEMDLVLEPESSGKDKTMGNNIKEAEDKEPQREPKE</sequence>
<dbReference type="Pfam" id="PF00010">
    <property type="entry name" value="HLH"/>
    <property type="match status" value="1"/>
</dbReference>
<dbReference type="AlphaFoldDB" id="A0A1E3PJ99"/>
<dbReference type="GO" id="GO:0046983">
    <property type="term" value="F:protein dimerization activity"/>
    <property type="evidence" value="ECO:0007669"/>
    <property type="project" value="InterPro"/>
</dbReference>
<feature type="compositionally biased region" description="Polar residues" evidence="1">
    <location>
        <begin position="439"/>
        <end position="452"/>
    </location>
</feature>